<dbReference type="EMBL" id="JAYMYR010000200">
    <property type="protein sequence ID" value="KAK7322001.1"/>
    <property type="molecule type" value="Genomic_DNA"/>
</dbReference>
<reference evidence="1 2" key="1">
    <citation type="submission" date="2024-01" db="EMBL/GenBank/DDBJ databases">
        <title>The genomes of 5 underutilized Papilionoideae crops provide insights into root nodulation and disease resistanc.</title>
        <authorList>
            <person name="Jiang F."/>
        </authorList>
    </citation>
    <scope>NUCLEOTIDE SEQUENCE [LARGE SCALE GENOMIC DNA]</scope>
    <source>
        <strain evidence="1">JINMINGXINNONG_FW02</strain>
        <tissue evidence="1">Leaves</tissue>
    </source>
</reference>
<organism evidence="1 2">
    <name type="scientific">Phaseolus coccineus</name>
    <name type="common">Scarlet runner bean</name>
    <name type="synonym">Phaseolus multiflorus</name>
    <dbReference type="NCBI Taxonomy" id="3886"/>
    <lineage>
        <taxon>Eukaryota</taxon>
        <taxon>Viridiplantae</taxon>
        <taxon>Streptophyta</taxon>
        <taxon>Embryophyta</taxon>
        <taxon>Tracheophyta</taxon>
        <taxon>Spermatophyta</taxon>
        <taxon>Magnoliopsida</taxon>
        <taxon>eudicotyledons</taxon>
        <taxon>Gunneridae</taxon>
        <taxon>Pentapetalae</taxon>
        <taxon>rosids</taxon>
        <taxon>fabids</taxon>
        <taxon>Fabales</taxon>
        <taxon>Fabaceae</taxon>
        <taxon>Papilionoideae</taxon>
        <taxon>50 kb inversion clade</taxon>
        <taxon>NPAAA clade</taxon>
        <taxon>indigoferoid/millettioid clade</taxon>
        <taxon>Phaseoleae</taxon>
        <taxon>Phaseolus</taxon>
    </lineage>
</organism>
<keyword evidence="2" id="KW-1185">Reference proteome</keyword>
<accession>A0AAN9KSE5</accession>
<evidence type="ECO:0000313" key="1">
    <source>
        <dbReference type="EMBL" id="KAK7322001.1"/>
    </source>
</evidence>
<comment type="caution">
    <text evidence="1">The sequence shown here is derived from an EMBL/GenBank/DDBJ whole genome shotgun (WGS) entry which is preliminary data.</text>
</comment>
<dbReference type="Proteomes" id="UP001374584">
    <property type="component" value="Unassembled WGS sequence"/>
</dbReference>
<dbReference type="AlphaFoldDB" id="A0AAN9KSE5"/>
<protein>
    <submittedName>
        <fullName evidence="1">Uncharacterized protein</fullName>
    </submittedName>
</protein>
<evidence type="ECO:0000313" key="2">
    <source>
        <dbReference type="Proteomes" id="UP001374584"/>
    </source>
</evidence>
<name>A0AAN9KSE5_PHACN</name>
<proteinExistence type="predicted"/>
<gene>
    <name evidence="1" type="ORF">VNO80_35184</name>
</gene>
<sequence length="327" mass="36377">MRYIVSLRRGILWLTPFNGIRFHRLTCARYRKRIVLHNATRLGLRSPDGEWVTIGGKVKVLNPKKAKPIWTARTDNTGLLTRSGQQGGVRVLGVEKEGVTASSLFGQELAPHAVLVQWGRDKRVPDQGSFSRSVRASQPRVPSLHSHSSIHFLLHSSSQRPLKAVQREGTFKAGSTQLPLRVLSYNIIGSSSLSCCRTLISNRCWCLPVLDRGLLLNQLWDFRTRNPLLARTRDGTYFLNSNCTSTQASGKGLTFGKSLHTLDGLGFRFDSWDLAFTITKGPILVIANSQSSRPNRLKARNFTQSWGSNEGIGFDSHSPAAFPLTSR</sequence>